<comment type="caution">
    <text evidence="1">The sequence shown here is derived from an EMBL/GenBank/DDBJ whole genome shotgun (WGS) entry which is preliminary data.</text>
</comment>
<sequence length="236" mass="27494">MELFTTDKLLGSENWARWKWMAEGLLMEKENAYEVCSGDIVKPEPVPEDATTEARKKYDRDLASFNKGNRAARGIFSRTLDSRICDLVSMCKTAREIWVKLHELFEQRNKQAQYACQLQFSSFIRDPANSMAMHIASLERLVSRMTDLDIKPNDFVIMSKLLETLSRDFEPLKMSWCARPEEQQTLVISEDFEADLQVNDEQFLKKSDQHFFLKSLCLQKRKSTRKAEDGSFWGIK</sequence>
<dbReference type="EMBL" id="CAXIEN010000483">
    <property type="protein sequence ID" value="CAL1299055.1"/>
    <property type="molecule type" value="Genomic_DNA"/>
</dbReference>
<gene>
    <name evidence="1" type="ORF">LARSCL_LOCUS21122</name>
</gene>
<name>A0AAV2BTM0_9ARAC</name>
<dbReference type="Proteomes" id="UP001497382">
    <property type="component" value="Unassembled WGS sequence"/>
</dbReference>
<dbReference type="Pfam" id="PF14223">
    <property type="entry name" value="Retrotran_gag_2"/>
    <property type="match status" value="1"/>
</dbReference>
<reference evidence="1 2" key="1">
    <citation type="submission" date="2024-04" db="EMBL/GenBank/DDBJ databases">
        <authorList>
            <person name="Rising A."/>
            <person name="Reimegard J."/>
            <person name="Sonavane S."/>
            <person name="Akerstrom W."/>
            <person name="Nylinder S."/>
            <person name="Hedman E."/>
            <person name="Kallberg Y."/>
        </authorList>
    </citation>
    <scope>NUCLEOTIDE SEQUENCE [LARGE SCALE GENOMIC DNA]</scope>
</reference>
<organism evidence="1 2">
    <name type="scientific">Larinioides sclopetarius</name>
    <dbReference type="NCBI Taxonomy" id="280406"/>
    <lineage>
        <taxon>Eukaryota</taxon>
        <taxon>Metazoa</taxon>
        <taxon>Ecdysozoa</taxon>
        <taxon>Arthropoda</taxon>
        <taxon>Chelicerata</taxon>
        <taxon>Arachnida</taxon>
        <taxon>Araneae</taxon>
        <taxon>Araneomorphae</taxon>
        <taxon>Entelegynae</taxon>
        <taxon>Araneoidea</taxon>
        <taxon>Araneidae</taxon>
        <taxon>Larinioides</taxon>
    </lineage>
</organism>
<keyword evidence="2" id="KW-1185">Reference proteome</keyword>
<accession>A0AAV2BTM0</accession>
<proteinExistence type="predicted"/>
<dbReference type="AlphaFoldDB" id="A0AAV2BTM0"/>
<protein>
    <submittedName>
        <fullName evidence="1">Uncharacterized protein</fullName>
    </submittedName>
</protein>
<evidence type="ECO:0000313" key="2">
    <source>
        <dbReference type="Proteomes" id="UP001497382"/>
    </source>
</evidence>
<evidence type="ECO:0000313" key="1">
    <source>
        <dbReference type="EMBL" id="CAL1299055.1"/>
    </source>
</evidence>